<evidence type="ECO:0000256" key="3">
    <source>
        <dbReference type="ARBA" id="ARBA00022763"/>
    </source>
</evidence>
<keyword evidence="9" id="KW-1185">Reference proteome</keyword>
<dbReference type="GO" id="GO:0006289">
    <property type="term" value="P:nucleotide-excision repair"/>
    <property type="evidence" value="ECO:0007669"/>
    <property type="project" value="InterPro"/>
</dbReference>
<dbReference type="Proteomes" id="UP000441336">
    <property type="component" value="Unassembled WGS sequence"/>
</dbReference>
<dbReference type="PANTHER" id="PTHR31290:SF5">
    <property type="entry name" value="UV-DAMAGE ENDONUCLEASE"/>
    <property type="match status" value="1"/>
</dbReference>
<keyword evidence="4" id="KW-0228">DNA excision</keyword>
<dbReference type="Pfam" id="PF03851">
    <property type="entry name" value="UvdE"/>
    <property type="match status" value="1"/>
</dbReference>
<dbReference type="PANTHER" id="PTHR31290">
    <property type="entry name" value="UV-DAMAGE ENDONUCLEASE"/>
    <property type="match status" value="1"/>
</dbReference>
<sequence length="401" mass="44640">MPPKKLRSDAPNIIRHFATTEATSKQKRARQHHFRRFRVSLRTMKIGYPCVNETLPCSAAGTFRLASYSPERLVPTVAGNLACLQQILEWNVAHGLQFFRMGSGIVPFGSHEINTFPWQTHFKSEFRALGDYIRQNGLRISFHPDQFVVLNSPDPAIVRRSIDELIYQGSMLDLMELDSTAKLQIHAGGAYGDKGAALARWTETFHTMLPEAVKARLVVENDDRLYSLRECLSLHDLTGVPILFDNFHHECLNHGEPMREALRLAAATWHPTRDGVLMMDYSSQAPGERRGKHTDTLVPELFRDFVTELEGLEVDMMLEIKDKEASAVRGAQILRELGLLAPAPAGYVPPTFAPRPTDAEGRALPPKKPRKASPKATAAAASEAAPTPTSKPKRQPATPKA</sequence>
<dbReference type="NCBIfam" id="TIGR00629">
    <property type="entry name" value="uvde"/>
    <property type="match status" value="1"/>
</dbReference>
<comment type="caution">
    <text evidence="8">The sequence shown here is derived from an EMBL/GenBank/DDBJ whole genome shotgun (WGS) entry which is preliminary data.</text>
</comment>
<dbReference type="RefSeq" id="WP_157569723.1">
    <property type="nucleotide sequence ID" value="NZ_WQKZ01000008.1"/>
</dbReference>
<evidence type="ECO:0000256" key="4">
    <source>
        <dbReference type="ARBA" id="ARBA00022769"/>
    </source>
</evidence>
<protein>
    <submittedName>
        <fullName evidence="8">UV DNA damage repair endonuclease UvsE</fullName>
    </submittedName>
</protein>
<keyword evidence="3" id="KW-0227">DNA damage</keyword>
<evidence type="ECO:0000256" key="6">
    <source>
        <dbReference type="ARBA" id="ARBA00023204"/>
    </source>
</evidence>
<reference evidence="8 9" key="1">
    <citation type="submission" date="2019-12" db="EMBL/GenBank/DDBJ databases">
        <title>Hymenobacter sp. HMF4947 Genome sequencing and assembly.</title>
        <authorList>
            <person name="Kang H."/>
            <person name="Cha I."/>
            <person name="Kim H."/>
            <person name="Joh K."/>
        </authorList>
    </citation>
    <scope>NUCLEOTIDE SEQUENCE [LARGE SCALE GENOMIC DNA]</scope>
    <source>
        <strain evidence="8 9">HMF4947</strain>
    </source>
</reference>
<feature type="region of interest" description="Disordered" evidence="7">
    <location>
        <begin position="350"/>
        <end position="401"/>
    </location>
</feature>
<dbReference type="GO" id="GO:0009411">
    <property type="term" value="P:response to UV"/>
    <property type="evidence" value="ECO:0007669"/>
    <property type="project" value="InterPro"/>
</dbReference>
<keyword evidence="5" id="KW-0378">Hydrolase</keyword>
<evidence type="ECO:0000256" key="1">
    <source>
        <dbReference type="ARBA" id="ARBA00022722"/>
    </source>
</evidence>
<dbReference type="InterPro" id="IPR036237">
    <property type="entry name" value="Xyl_isomerase-like_sf"/>
</dbReference>
<dbReference type="EMBL" id="WQKZ01000008">
    <property type="protein sequence ID" value="MVN78964.1"/>
    <property type="molecule type" value="Genomic_DNA"/>
</dbReference>
<dbReference type="SUPFAM" id="SSF51658">
    <property type="entry name" value="Xylose isomerase-like"/>
    <property type="match status" value="1"/>
</dbReference>
<accession>A0A7K1TKM8</accession>
<keyword evidence="2 8" id="KW-0255">Endonuclease</keyword>
<evidence type="ECO:0000256" key="2">
    <source>
        <dbReference type="ARBA" id="ARBA00022759"/>
    </source>
</evidence>
<dbReference type="AlphaFoldDB" id="A0A7K1TKM8"/>
<evidence type="ECO:0000256" key="5">
    <source>
        <dbReference type="ARBA" id="ARBA00022801"/>
    </source>
</evidence>
<gene>
    <name evidence="8" type="primary">uvsE</name>
    <name evidence="8" type="ORF">GO988_21755</name>
</gene>
<evidence type="ECO:0000313" key="8">
    <source>
        <dbReference type="EMBL" id="MVN78964.1"/>
    </source>
</evidence>
<dbReference type="InterPro" id="IPR004601">
    <property type="entry name" value="UvdE"/>
</dbReference>
<organism evidence="8 9">
    <name type="scientific">Hymenobacter ginkgonis</name>
    <dbReference type="NCBI Taxonomy" id="2682976"/>
    <lineage>
        <taxon>Bacteria</taxon>
        <taxon>Pseudomonadati</taxon>
        <taxon>Bacteroidota</taxon>
        <taxon>Cytophagia</taxon>
        <taxon>Cytophagales</taxon>
        <taxon>Hymenobacteraceae</taxon>
        <taxon>Hymenobacter</taxon>
    </lineage>
</organism>
<dbReference type="Gene3D" id="3.20.20.150">
    <property type="entry name" value="Divalent-metal-dependent TIM barrel enzymes"/>
    <property type="match status" value="1"/>
</dbReference>
<feature type="compositionally biased region" description="Low complexity" evidence="7">
    <location>
        <begin position="374"/>
        <end position="390"/>
    </location>
</feature>
<name>A0A7K1TKM8_9BACT</name>
<keyword evidence="6" id="KW-0234">DNA repair</keyword>
<dbReference type="GO" id="GO:0004519">
    <property type="term" value="F:endonuclease activity"/>
    <property type="evidence" value="ECO:0007669"/>
    <property type="project" value="UniProtKB-KW"/>
</dbReference>
<evidence type="ECO:0000313" key="9">
    <source>
        <dbReference type="Proteomes" id="UP000441336"/>
    </source>
</evidence>
<evidence type="ECO:0000256" key="7">
    <source>
        <dbReference type="SAM" id="MobiDB-lite"/>
    </source>
</evidence>
<proteinExistence type="predicted"/>
<dbReference type="GO" id="GO:0016787">
    <property type="term" value="F:hydrolase activity"/>
    <property type="evidence" value="ECO:0007669"/>
    <property type="project" value="UniProtKB-KW"/>
</dbReference>
<keyword evidence="1" id="KW-0540">Nuclease</keyword>